<proteinExistence type="predicted"/>
<accession>A0A1Y0B023</accession>
<protein>
    <submittedName>
        <fullName evidence="1">Uncharacterized protein</fullName>
    </submittedName>
</protein>
<dbReference type="EMBL" id="KY774314">
    <property type="protein sequence ID" value="ART30721.1"/>
    <property type="molecule type" value="Genomic_DNA"/>
</dbReference>
<keyword evidence="1" id="KW-0496">Mitochondrion</keyword>
<evidence type="ECO:0000313" key="1">
    <source>
        <dbReference type="EMBL" id="ART30721.1"/>
    </source>
</evidence>
<geneLocation type="mitochondrion" evidence="1"/>
<reference evidence="1" key="1">
    <citation type="submission" date="2017-03" db="EMBL/GenBank/DDBJ databases">
        <title>The mitochondrial genome of the carnivorous plant Utricularia reniformis (Lentibulariaceae): structure, comparative analysis and evolutionary landmarks.</title>
        <authorList>
            <person name="Silva S.R."/>
            <person name="Alvarenga D.O."/>
            <person name="Michael T.P."/>
            <person name="Miranda V.F.O."/>
            <person name="Varani A.M."/>
        </authorList>
    </citation>
    <scope>NUCLEOTIDE SEQUENCE</scope>
</reference>
<dbReference type="AlphaFoldDB" id="A0A1Y0B023"/>
<name>A0A1Y0B023_9LAMI</name>
<sequence length="68" mass="7777">MTNRTIRYYFENRYYIAPIFCTSERSLTNYKDRVRTIGIPAVKPLCSLLCRANKDLGLPALVASTFIG</sequence>
<gene>
    <name evidence="1" type="ORF">AEK19_MT0461</name>
</gene>
<organism evidence="1">
    <name type="scientific">Utricularia reniformis</name>
    <dbReference type="NCBI Taxonomy" id="192314"/>
    <lineage>
        <taxon>Eukaryota</taxon>
        <taxon>Viridiplantae</taxon>
        <taxon>Streptophyta</taxon>
        <taxon>Embryophyta</taxon>
        <taxon>Tracheophyta</taxon>
        <taxon>Spermatophyta</taxon>
        <taxon>Magnoliopsida</taxon>
        <taxon>eudicotyledons</taxon>
        <taxon>Gunneridae</taxon>
        <taxon>Pentapetalae</taxon>
        <taxon>asterids</taxon>
        <taxon>lamiids</taxon>
        <taxon>Lamiales</taxon>
        <taxon>Lentibulariaceae</taxon>
        <taxon>Utricularia</taxon>
    </lineage>
</organism>